<evidence type="ECO:0000256" key="7">
    <source>
        <dbReference type="ARBA" id="ARBA00038076"/>
    </source>
</evidence>
<dbReference type="Pfam" id="PF12704">
    <property type="entry name" value="MacB_PCD"/>
    <property type="match status" value="1"/>
</dbReference>
<dbReference type="Pfam" id="PF02687">
    <property type="entry name" value="FtsX"/>
    <property type="match status" value="1"/>
</dbReference>
<keyword evidence="5 8" id="KW-1133">Transmembrane helix</keyword>
<feature type="transmembrane region" description="Helical" evidence="8">
    <location>
        <begin position="262"/>
        <end position="281"/>
    </location>
</feature>
<keyword evidence="4 8" id="KW-0812">Transmembrane</keyword>
<evidence type="ECO:0000256" key="2">
    <source>
        <dbReference type="ARBA" id="ARBA00022448"/>
    </source>
</evidence>
<evidence type="ECO:0000256" key="3">
    <source>
        <dbReference type="ARBA" id="ARBA00022475"/>
    </source>
</evidence>
<feature type="transmembrane region" description="Helical" evidence="8">
    <location>
        <begin position="343"/>
        <end position="362"/>
    </location>
</feature>
<evidence type="ECO:0000313" key="11">
    <source>
        <dbReference type="EMBL" id="RNL56974.1"/>
    </source>
</evidence>
<feature type="domain" description="MacB-like periplasmic core" evidence="10">
    <location>
        <begin position="22"/>
        <end position="231"/>
    </location>
</feature>
<keyword evidence="12" id="KW-1185">Reference proteome</keyword>
<dbReference type="Proteomes" id="UP000273807">
    <property type="component" value="Unassembled WGS sequence"/>
</dbReference>
<proteinExistence type="inferred from homology"/>
<comment type="similarity">
    <text evidence="7">Belongs to the ABC-4 integral membrane protein family.</text>
</comment>
<evidence type="ECO:0000256" key="4">
    <source>
        <dbReference type="ARBA" id="ARBA00022692"/>
    </source>
</evidence>
<dbReference type="InterPro" id="IPR003838">
    <property type="entry name" value="ABC3_permease_C"/>
</dbReference>
<keyword evidence="6 8" id="KW-0472">Membrane</keyword>
<accession>A0A3N0C4F5</accession>
<feature type="domain" description="ABC3 transporter permease C-terminal" evidence="9">
    <location>
        <begin position="262"/>
        <end position="368"/>
    </location>
</feature>
<dbReference type="InterPro" id="IPR025857">
    <property type="entry name" value="MacB_PCD"/>
</dbReference>
<protein>
    <submittedName>
        <fullName evidence="11">ABC transporter permease</fullName>
    </submittedName>
</protein>
<dbReference type="RefSeq" id="WP_123254960.1">
    <property type="nucleotide sequence ID" value="NZ_RBED01000084.1"/>
</dbReference>
<organism evidence="11 12">
    <name type="scientific">Arthrobacter oryzae</name>
    <dbReference type="NCBI Taxonomy" id="409290"/>
    <lineage>
        <taxon>Bacteria</taxon>
        <taxon>Bacillati</taxon>
        <taxon>Actinomycetota</taxon>
        <taxon>Actinomycetes</taxon>
        <taxon>Micrococcales</taxon>
        <taxon>Micrococcaceae</taxon>
        <taxon>Arthrobacter</taxon>
    </lineage>
</organism>
<dbReference type="GO" id="GO:0005886">
    <property type="term" value="C:plasma membrane"/>
    <property type="evidence" value="ECO:0007669"/>
    <property type="project" value="UniProtKB-SubCell"/>
</dbReference>
<gene>
    <name evidence="11" type="ORF">D7003_08135</name>
</gene>
<dbReference type="EMBL" id="RBED01000084">
    <property type="protein sequence ID" value="RNL56974.1"/>
    <property type="molecule type" value="Genomic_DNA"/>
</dbReference>
<evidence type="ECO:0000259" key="9">
    <source>
        <dbReference type="Pfam" id="PF02687"/>
    </source>
</evidence>
<dbReference type="AlphaFoldDB" id="A0A3N0C4F5"/>
<dbReference type="InterPro" id="IPR051125">
    <property type="entry name" value="ABC-4/HrtB_transporter"/>
</dbReference>
<comment type="caution">
    <text evidence="11">The sequence shown here is derived from an EMBL/GenBank/DDBJ whole genome shotgun (WGS) entry which is preliminary data.</text>
</comment>
<evidence type="ECO:0000256" key="8">
    <source>
        <dbReference type="SAM" id="Phobius"/>
    </source>
</evidence>
<dbReference type="PANTHER" id="PTHR43738:SF1">
    <property type="entry name" value="HEMIN TRANSPORT SYSTEM PERMEASE PROTEIN HRTB-RELATED"/>
    <property type="match status" value="1"/>
</dbReference>
<name>A0A3N0C4F5_9MICC</name>
<evidence type="ECO:0000313" key="12">
    <source>
        <dbReference type="Proteomes" id="UP000273807"/>
    </source>
</evidence>
<keyword evidence="2" id="KW-0813">Transport</keyword>
<comment type="subcellular location">
    <subcellularLocation>
        <location evidence="1">Cell membrane</location>
        <topology evidence="1">Multi-pass membrane protein</topology>
    </subcellularLocation>
</comment>
<keyword evidence="3" id="KW-1003">Cell membrane</keyword>
<dbReference type="OrthoDB" id="5242186at2"/>
<sequence length="377" mass="37973">MFLAIRDIRFAKGRFALMGGVVALITLLLVMLSGLTAGLADQSTSAIAKLGAGNTGPGTSGPVDRIVFGAPGTSEPKASFTESEVTAAQIESWKNQPGVGNAEAVGISQTRFQSVAGGSGAAAGTTNVAVFGVSQDGQLAPSPVTSDTVVIGKTVAAALSLNTGDRASVGGTELTVSAVVEDQWYSHTSVVWTALPTWSRLSHLTDPEQLGTVGAITYNDGATVDEAAANAAARTVSDSRTGSFQALGSFKSENGSLALMQAFLYGISALVIVAFLTVWTVQRTRDIAVLKAMGAAGSYILRDAITQAAIVLLAGAGIGGALGILGGFFAAQAAPFLVNPATTLLPILGIVVLGLAGAALAVRRVTKVDALIALGGN</sequence>
<reference evidence="11 12" key="1">
    <citation type="submission" date="2018-10" db="EMBL/GenBank/DDBJ databases">
        <title>Genome sequencing of Arthrobacter oryzae TNB02.</title>
        <authorList>
            <person name="Cho Y.-J."/>
            <person name="Cho A."/>
            <person name="Kim O.-S."/>
        </authorList>
    </citation>
    <scope>NUCLEOTIDE SEQUENCE [LARGE SCALE GENOMIC DNA]</scope>
    <source>
        <strain evidence="11 12">TNB02</strain>
    </source>
</reference>
<evidence type="ECO:0000259" key="10">
    <source>
        <dbReference type="Pfam" id="PF12704"/>
    </source>
</evidence>
<dbReference type="PANTHER" id="PTHR43738">
    <property type="entry name" value="ABC TRANSPORTER, MEMBRANE PROTEIN"/>
    <property type="match status" value="1"/>
</dbReference>
<feature type="transmembrane region" description="Helical" evidence="8">
    <location>
        <begin position="308"/>
        <end position="331"/>
    </location>
</feature>
<evidence type="ECO:0000256" key="5">
    <source>
        <dbReference type="ARBA" id="ARBA00022989"/>
    </source>
</evidence>
<evidence type="ECO:0000256" key="6">
    <source>
        <dbReference type="ARBA" id="ARBA00023136"/>
    </source>
</evidence>
<evidence type="ECO:0000256" key="1">
    <source>
        <dbReference type="ARBA" id="ARBA00004651"/>
    </source>
</evidence>